<proteinExistence type="predicted"/>
<dbReference type="RefSeq" id="XP_067527710.1">
    <property type="nucleotide sequence ID" value="XM_067671769.1"/>
</dbReference>
<dbReference type="AlphaFoldDB" id="I1CV34"/>
<dbReference type="STRING" id="246409.I1CV34"/>
<dbReference type="eggNOG" id="KOG2954">
    <property type="taxonomic scope" value="Eukaryota"/>
</dbReference>
<keyword evidence="2" id="KW-1185">Reference proteome</keyword>
<gene>
    <name evidence="1" type="ORF">RO3G_17185</name>
</gene>
<evidence type="ECO:0000313" key="2">
    <source>
        <dbReference type="Proteomes" id="UP000009138"/>
    </source>
</evidence>
<dbReference type="Proteomes" id="UP000009138">
    <property type="component" value="Unassembled WGS sequence"/>
</dbReference>
<dbReference type="EMBL" id="CH476756">
    <property type="protein sequence ID" value="EIE92314.1"/>
    <property type="molecule type" value="Genomic_DNA"/>
</dbReference>
<dbReference type="VEuPathDB" id="FungiDB:RO3G_17185"/>
<accession>I1CV34</accession>
<dbReference type="OrthoDB" id="2403262at2759"/>
<name>I1CV34_RHIO9</name>
<evidence type="ECO:0000313" key="1">
    <source>
        <dbReference type="EMBL" id="EIE92314.1"/>
    </source>
</evidence>
<dbReference type="OMA" id="HHAPLEH"/>
<organism evidence="1 2">
    <name type="scientific">Rhizopus delemar (strain RA 99-880 / ATCC MYA-4621 / FGSC 9543 / NRRL 43880)</name>
    <name type="common">Mucormycosis agent</name>
    <name type="synonym">Rhizopus arrhizus var. delemar</name>
    <dbReference type="NCBI Taxonomy" id="246409"/>
    <lineage>
        <taxon>Eukaryota</taxon>
        <taxon>Fungi</taxon>
        <taxon>Fungi incertae sedis</taxon>
        <taxon>Mucoromycota</taxon>
        <taxon>Mucoromycotina</taxon>
        <taxon>Mucoromycetes</taxon>
        <taxon>Mucorales</taxon>
        <taxon>Mucorineae</taxon>
        <taxon>Rhizopodaceae</taxon>
        <taxon>Rhizopus</taxon>
    </lineage>
</organism>
<protein>
    <submittedName>
        <fullName evidence="1">Uncharacterized protein</fullName>
    </submittedName>
</protein>
<sequence>MTLSAYLGLLSIGSTIQIRSTAENQEEEEREVQHLRRLSEAIADAEIDIVSTISTYHAPLEHKG</sequence>
<dbReference type="InParanoid" id="I1CV34"/>
<reference evidence="1 2" key="1">
    <citation type="journal article" date="2009" name="PLoS Genet.">
        <title>Genomic analysis of the basal lineage fungus Rhizopus oryzae reveals a whole-genome duplication.</title>
        <authorList>
            <person name="Ma L.-J."/>
            <person name="Ibrahim A.S."/>
            <person name="Skory C."/>
            <person name="Grabherr M.G."/>
            <person name="Burger G."/>
            <person name="Butler M."/>
            <person name="Elias M."/>
            <person name="Idnurm A."/>
            <person name="Lang B.F."/>
            <person name="Sone T."/>
            <person name="Abe A."/>
            <person name="Calvo S.E."/>
            <person name="Corrochano L.M."/>
            <person name="Engels R."/>
            <person name="Fu J."/>
            <person name="Hansberg W."/>
            <person name="Kim J.-M."/>
            <person name="Kodira C.D."/>
            <person name="Koehrsen M.J."/>
            <person name="Liu B."/>
            <person name="Miranda-Saavedra D."/>
            <person name="O'Leary S."/>
            <person name="Ortiz-Castellanos L."/>
            <person name="Poulter R."/>
            <person name="Rodriguez-Romero J."/>
            <person name="Ruiz-Herrera J."/>
            <person name="Shen Y.-Q."/>
            <person name="Zeng Q."/>
            <person name="Galagan J."/>
            <person name="Birren B.W."/>
            <person name="Cuomo C.A."/>
            <person name="Wickes B.L."/>
        </authorList>
    </citation>
    <scope>NUCLEOTIDE SEQUENCE [LARGE SCALE GENOMIC DNA]</scope>
    <source>
        <strain evidence="2">RA 99-880 / ATCC MYA-4621 / FGSC 9543 / NRRL 43880</strain>
    </source>
</reference>
<dbReference type="GeneID" id="93624150"/>